<feature type="chain" id="PRO_5039082304" description="Cupin type-1 domain-containing protein" evidence="5">
    <location>
        <begin position="20"/>
        <end position="462"/>
    </location>
</feature>
<dbReference type="Pfam" id="PF00190">
    <property type="entry name" value="Cupin_1"/>
    <property type="match status" value="2"/>
</dbReference>
<dbReference type="PANTHER" id="PTHR31189">
    <property type="entry name" value="OS03G0336100 PROTEIN-RELATED"/>
    <property type="match status" value="1"/>
</dbReference>
<dbReference type="InterPro" id="IPR011051">
    <property type="entry name" value="RmlC_Cupin_sf"/>
</dbReference>
<dbReference type="PRINTS" id="PR00439">
    <property type="entry name" value="11SGLOBULIN"/>
</dbReference>
<gene>
    <name evidence="7" type="ORF">GOP47_0008581</name>
</gene>
<dbReference type="InterPro" id="IPR014710">
    <property type="entry name" value="RmlC-like_jellyroll"/>
</dbReference>
<accession>A0A9D4UYN9</accession>
<evidence type="ECO:0000313" key="7">
    <source>
        <dbReference type="EMBL" id="KAI5076516.1"/>
    </source>
</evidence>
<keyword evidence="8" id="KW-1185">Reference proteome</keyword>
<evidence type="ECO:0000256" key="3">
    <source>
        <dbReference type="ARBA" id="ARBA00023129"/>
    </source>
</evidence>
<organism evidence="7 8">
    <name type="scientific">Adiantum capillus-veneris</name>
    <name type="common">Maidenhair fern</name>
    <dbReference type="NCBI Taxonomy" id="13818"/>
    <lineage>
        <taxon>Eukaryota</taxon>
        <taxon>Viridiplantae</taxon>
        <taxon>Streptophyta</taxon>
        <taxon>Embryophyta</taxon>
        <taxon>Tracheophyta</taxon>
        <taxon>Polypodiopsida</taxon>
        <taxon>Polypodiidae</taxon>
        <taxon>Polypodiales</taxon>
        <taxon>Pteridineae</taxon>
        <taxon>Pteridaceae</taxon>
        <taxon>Vittarioideae</taxon>
        <taxon>Adiantum</taxon>
    </lineage>
</organism>
<protein>
    <recommendedName>
        <fullName evidence="6">Cupin type-1 domain-containing protein</fullName>
    </recommendedName>
</protein>
<evidence type="ECO:0000313" key="8">
    <source>
        <dbReference type="Proteomes" id="UP000886520"/>
    </source>
</evidence>
<keyword evidence="4" id="KW-1015">Disulfide bond</keyword>
<reference evidence="7" key="1">
    <citation type="submission" date="2021-01" db="EMBL/GenBank/DDBJ databases">
        <title>Adiantum capillus-veneris genome.</title>
        <authorList>
            <person name="Fang Y."/>
            <person name="Liao Q."/>
        </authorList>
    </citation>
    <scope>NUCLEOTIDE SEQUENCE</scope>
    <source>
        <strain evidence="7">H3</strain>
        <tissue evidence="7">Leaf</tissue>
    </source>
</reference>
<keyword evidence="2" id="KW-0758">Storage protein</keyword>
<dbReference type="CDD" id="cd02243">
    <property type="entry name" value="cupin_11S_legumin_C"/>
    <property type="match status" value="1"/>
</dbReference>
<evidence type="ECO:0000256" key="1">
    <source>
        <dbReference type="ARBA" id="ARBA00007178"/>
    </source>
</evidence>
<feature type="signal peptide" evidence="5">
    <location>
        <begin position="1"/>
        <end position="19"/>
    </location>
</feature>
<keyword evidence="3" id="KW-0708">Seed storage protein</keyword>
<dbReference type="InterPro" id="IPR050253">
    <property type="entry name" value="Seed_Storage-Functional"/>
</dbReference>
<name>A0A9D4UYN9_ADICA</name>
<feature type="domain" description="Cupin type-1" evidence="6">
    <location>
        <begin position="273"/>
        <end position="421"/>
    </location>
</feature>
<dbReference type="InterPro" id="IPR006044">
    <property type="entry name" value="11S_seedstore_pln"/>
</dbReference>
<dbReference type="PANTHER" id="PTHR31189:SF54">
    <property type="entry name" value="11S GLOBULIN SEED STORAGE PROTEIN 2-LIKE"/>
    <property type="match status" value="1"/>
</dbReference>
<dbReference type="Proteomes" id="UP000886520">
    <property type="component" value="Chromosome 8"/>
</dbReference>
<dbReference type="InterPro" id="IPR006045">
    <property type="entry name" value="Cupin_1"/>
</dbReference>
<keyword evidence="5" id="KW-0732">Signal</keyword>
<evidence type="ECO:0000256" key="2">
    <source>
        <dbReference type="ARBA" id="ARBA00022761"/>
    </source>
</evidence>
<evidence type="ECO:0000256" key="5">
    <source>
        <dbReference type="SAM" id="SignalP"/>
    </source>
</evidence>
<sequence>MCGTHLLHLLSLLAELSSPLPTIAIFAKATCFNPIPPDDNTSFSGSFQTQAKDDTSLGKKKLELELSFPQEEFHFEGGSLRVWRRDVITFPDKQLDVSEIIFQEDGLLLPQYADADGISYVLQGTGKLGVVSLSESGLPQSSIRRVEQGDVLAIPKGAVFWWYNDGYGEHRIFCASDTSGGVNSGLYHQFTLAGARMDRFGGLLHGFGVEVLADAWNVDEDIVTRLLESQNGTTIVKSPRRIRLPDPRGIGVHSSHGGIEVKQTNFKISEFRYNLNREYPDLYVKRGGWKKGADESNLPVLRKVGMSALRVGLEPNAVEAPLYFSNANQIVYIIRGNGRIEVASNDGESILDKYVGAGTILAIPKFTPSIKVAGDGGLSFLTFLTSSRPLPSYLIGRNSFYEGIPTQVMAEAFDVDESTLLEVQEKRKVDELYSFLRQRHRCLQSRMSTALLQAEIMYIFAC</sequence>
<evidence type="ECO:0000256" key="4">
    <source>
        <dbReference type="ARBA" id="ARBA00023157"/>
    </source>
</evidence>
<dbReference type="SMART" id="SM00835">
    <property type="entry name" value="Cupin_1"/>
    <property type="match status" value="2"/>
</dbReference>
<dbReference type="OrthoDB" id="2016041at2759"/>
<dbReference type="GO" id="GO:0045735">
    <property type="term" value="F:nutrient reservoir activity"/>
    <property type="evidence" value="ECO:0007669"/>
    <property type="project" value="UniProtKB-KW"/>
</dbReference>
<dbReference type="SUPFAM" id="SSF51182">
    <property type="entry name" value="RmlC-like cupins"/>
    <property type="match status" value="1"/>
</dbReference>
<dbReference type="Gene3D" id="2.60.120.10">
    <property type="entry name" value="Jelly Rolls"/>
    <property type="match status" value="2"/>
</dbReference>
<feature type="domain" description="Cupin type-1" evidence="6">
    <location>
        <begin position="64"/>
        <end position="224"/>
    </location>
</feature>
<proteinExistence type="inferred from homology"/>
<comment type="caution">
    <text evidence="7">The sequence shown here is derived from an EMBL/GenBank/DDBJ whole genome shotgun (WGS) entry which is preliminary data.</text>
</comment>
<evidence type="ECO:0000259" key="6">
    <source>
        <dbReference type="SMART" id="SM00835"/>
    </source>
</evidence>
<comment type="similarity">
    <text evidence="1">Belongs to the 11S seed storage protein (globulins) family.</text>
</comment>
<dbReference type="EMBL" id="JABFUD020000008">
    <property type="protein sequence ID" value="KAI5076516.1"/>
    <property type="molecule type" value="Genomic_DNA"/>
</dbReference>
<dbReference type="AlphaFoldDB" id="A0A9D4UYN9"/>